<dbReference type="Proteomes" id="UP001165576">
    <property type="component" value="Unassembled WGS sequence"/>
</dbReference>
<sequence>MTNISPSFENIWFLDSHGRVLCYAHAQKKVLCVPFQGLFVGGSIMSPHPLPRKFLPQWYDIFGDIIPDVGLNVISLDENLVALQREGIWDYLRSDPEGCDVSFSGDIGSREKFCPLTRDVYTGMLLLSSQYMTKIVFHGHNVELPSLFFPDFNEHKMFCIAMGRVRLSILANLENFADIGRLSVGETKRYSFVGYKAGRYYDVDVTRLKQGSFE</sequence>
<evidence type="ECO:0000313" key="1">
    <source>
        <dbReference type="EMBL" id="MCX5617915.1"/>
    </source>
</evidence>
<proteinExistence type="predicted"/>
<organism evidence="1 2">
    <name type="scientific">Bombella pluederhausensis</name>
    <dbReference type="NCBI Taxonomy" id="2967336"/>
    <lineage>
        <taxon>Bacteria</taxon>
        <taxon>Pseudomonadati</taxon>
        <taxon>Pseudomonadota</taxon>
        <taxon>Alphaproteobacteria</taxon>
        <taxon>Acetobacterales</taxon>
        <taxon>Acetobacteraceae</taxon>
        <taxon>Bombella</taxon>
    </lineage>
</organism>
<comment type="caution">
    <text evidence="1">The sequence shown here is derived from an EMBL/GenBank/DDBJ whole genome shotgun (WGS) entry which is preliminary data.</text>
</comment>
<dbReference type="RefSeq" id="WP_266116361.1">
    <property type="nucleotide sequence ID" value="NZ_JANIDY010000001.1"/>
</dbReference>
<accession>A0ABT3WFM1</accession>
<name>A0ABT3WFM1_9PROT</name>
<keyword evidence="2" id="KW-1185">Reference proteome</keyword>
<protein>
    <submittedName>
        <fullName evidence="1">Uncharacterized protein</fullName>
    </submittedName>
</protein>
<evidence type="ECO:0000313" key="2">
    <source>
        <dbReference type="Proteomes" id="UP001165576"/>
    </source>
</evidence>
<gene>
    <name evidence="1" type="ORF">NQF86_04415</name>
</gene>
<reference evidence="1" key="1">
    <citation type="submission" date="2022-07" db="EMBL/GenBank/DDBJ databases">
        <title>Bombella genomes.</title>
        <authorList>
            <person name="Harer L."/>
            <person name="Styblova S."/>
            <person name="Ehrmann M."/>
        </authorList>
    </citation>
    <scope>NUCLEOTIDE SEQUENCE</scope>
    <source>
        <strain evidence="1">TMW 2.2543</strain>
    </source>
</reference>
<dbReference type="EMBL" id="JANIDY010000001">
    <property type="protein sequence ID" value="MCX5617915.1"/>
    <property type="molecule type" value="Genomic_DNA"/>
</dbReference>